<reference evidence="3 4" key="1">
    <citation type="submission" date="2016-10" db="EMBL/GenBank/DDBJ databases">
        <authorList>
            <person name="de Groot N.N."/>
        </authorList>
    </citation>
    <scope>NUCLEOTIDE SEQUENCE [LARGE SCALE GENOMIC DNA]</scope>
    <source>
        <strain evidence="3 4">AB35.6</strain>
    </source>
</reference>
<dbReference type="OrthoDB" id="3199616at2"/>
<evidence type="ECO:0000259" key="2">
    <source>
        <dbReference type="Pfam" id="PF13439"/>
    </source>
</evidence>
<dbReference type="RefSeq" id="WP_074655230.1">
    <property type="nucleotide sequence ID" value="NZ_FNSD01000001.1"/>
</dbReference>
<sequence>MNEVRTAIPKTRILFVIDEMESITAGGTERQLLHLIKVCKAAGMRPYVAVLRGTKWLTADLAGCPVQHFQWASLFSISSVVRALEFLRYLQHRKFSIVHALFPESNLIVPVLSRIAGVSVVVGHRRNLRSEFRTPMAPLILLQRLSNLAVDAVVVNSEAVRKRVLALERVPSRKLHLVYNGIDLRAMQPSAQERSRFRRALGLGPHHLLVGNLSGLRLVKGIDTFIDAAIHLRIHTSLMRFVVVGEGDQKDALLERIRSAGLEDVFTICDPAMDVRAPLSGMDIGVLSSRAEGFSNSLLEYMSFGLPIVATDVGGNREALGGAGLLIPPGDPSALASAILSLRDPHLREALGCEAKRTVGKFEMRCSDSRFVDIQLRLLQRNRPADSTSPVAPTADPALEHASRP</sequence>
<dbReference type="GO" id="GO:0016757">
    <property type="term" value="F:glycosyltransferase activity"/>
    <property type="evidence" value="ECO:0007669"/>
    <property type="project" value="UniProtKB-ARBA"/>
</dbReference>
<dbReference type="EMBL" id="FNSD01000001">
    <property type="protein sequence ID" value="SEC44012.1"/>
    <property type="molecule type" value="Genomic_DNA"/>
</dbReference>
<protein>
    <submittedName>
        <fullName evidence="3">Glycosyltransferase involved in cell wall bisynthesis</fullName>
    </submittedName>
</protein>
<organism evidence="3 4">
    <name type="scientific">Terriglobus roseus</name>
    <dbReference type="NCBI Taxonomy" id="392734"/>
    <lineage>
        <taxon>Bacteria</taxon>
        <taxon>Pseudomonadati</taxon>
        <taxon>Acidobacteriota</taxon>
        <taxon>Terriglobia</taxon>
        <taxon>Terriglobales</taxon>
        <taxon>Acidobacteriaceae</taxon>
        <taxon>Terriglobus</taxon>
    </lineage>
</organism>
<dbReference type="PANTHER" id="PTHR12526">
    <property type="entry name" value="GLYCOSYLTRANSFERASE"/>
    <property type="match status" value="1"/>
</dbReference>
<evidence type="ECO:0000313" key="3">
    <source>
        <dbReference type="EMBL" id="SEC44012.1"/>
    </source>
</evidence>
<feature type="domain" description="Glycosyltransferase subfamily 4-like N-terminal" evidence="2">
    <location>
        <begin position="26"/>
        <end position="184"/>
    </location>
</feature>
<accession>A0A1H4SIK3</accession>
<evidence type="ECO:0000313" key="4">
    <source>
        <dbReference type="Proteomes" id="UP000182409"/>
    </source>
</evidence>
<dbReference type="InterPro" id="IPR028098">
    <property type="entry name" value="Glyco_trans_4-like_N"/>
</dbReference>
<gene>
    <name evidence="3" type="ORF">SAMN05443244_3465</name>
</gene>
<dbReference type="Pfam" id="PF13439">
    <property type="entry name" value="Glyco_transf_4"/>
    <property type="match status" value="1"/>
</dbReference>
<name>A0A1H4SIK3_9BACT</name>
<keyword evidence="3" id="KW-0808">Transferase</keyword>
<evidence type="ECO:0000256" key="1">
    <source>
        <dbReference type="SAM" id="MobiDB-lite"/>
    </source>
</evidence>
<feature type="region of interest" description="Disordered" evidence="1">
    <location>
        <begin position="383"/>
        <end position="405"/>
    </location>
</feature>
<dbReference type="SUPFAM" id="SSF53756">
    <property type="entry name" value="UDP-Glycosyltransferase/glycogen phosphorylase"/>
    <property type="match status" value="1"/>
</dbReference>
<dbReference type="Pfam" id="PF13692">
    <property type="entry name" value="Glyco_trans_1_4"/>
    <property type="match status" value="1"/>
</dbReference>
<dbReference type="AlphaFoldDB" id="A0A1H4SIK3"/>
<dbReference type="Gene3D" id="3.40.50.2000">
    <property type="entry name" value="Glycogen Phosphorylase B"/>
    <property type="match status" value="2"/>
</dbReference>
<dbReference type="Proteomes" id="UP000182409">
    <property type="component" value="Unassembled WGS sequence"/>
</dbReference>
<proteinExistence type="predicted"/>